<evidence type="ECO:0000313" key="2">
    <source>
        <dbReference type="Proteomes" id="UP000195221"/>
    </source>
</evidence>
<protein>
    <submittedName>
        <fullName evidence="1">Uncharacterized protein</fullName>
    </submittedName>
</protein>
<accession>A0A242N0M8</accession>
<dbReference type="Proteomes" id="UP000195221">
    <property type="component" value="Unassembled WGS sequence"/>
</dbReference>
<comment type="caution">
    <text evidence="1">The sequence shown here is derived from an EMBL/GenBank/DDBJ whole genome shotgun (WGS) entry which is preliminary data.</text>
</comment>
<evidence type="ECO:0000313" key="1">
    <source>
        <dbReference type="EMBL" id="OTP77238.1"/>
    </source>
</evidence>
<name>A0A242N0M8_CABSO</name>
<dbReference type="EMBL" id="NBTZ01000033">
    <property type="protein sequence ID" value="OTP77238.1"/>
    <property type="molecule type" value="Genomic_DNA"/>
</dbReference>
<sequence>MQHSERRNPRAALLGLGKHGLLRRVYVQTLGSRKSSTINCFRLFLRGMVYQHFCQPYGCTAS</sequence>
<dbReference type="AlphaFoldDB" id="A0A242N0M8"/>
<proteinExistence type="predicted"/>
<reference evidence="1 2" key="1">
    <citation type="submission" date="2017-03" db="EMBL/GenBank/DDBJ databases">
        <title>Genome analysis of strain PAMC 26577.</title>
        <authorList>
            <person name="Oh H.-M."/>
            <person name="Yang J.-A."/>
        </authorList>
    </citation>
    <scope>NUCLEOTIDE SEQUENCE [LARGE SCALE GENOMIC DNA]</scope>
    <source>
        <strain evidence="1 2">PAMC 26577</strain>
    </source>
</reference>
<organism evidence="1 2">
    <name type="scientific">Caballeronia sordidicola</name>
    <name type="common">Burkholderia sordidicola</name>
    <dbReference type="NCBI Taxonomy" id="196367"/>
    <lineage>
        <taxon>Bacteria</taxon>
        <taxon>Pseudomonadati</taxon>
        <taxon>Pseudomonadota</taxon>
        <taxon>Betaproteobacteria</taxon>
        <taxon>Burkholderiales</taxon>
        <taxon>Burkholderiaceae</taxon>
        <taxon>Caballeronia</taxon>
    </lineage>
</organism>
<gene>
    <name evidence="1" type="ORF">PAMC26577_09730</name>
</gene>